<proteinExistence type="predicted"/>
<reference evidence="3 4" key="1">
    <citation type="submission" date="2023-10" db="EMBL/GenBank/DDBJ databases">
        <title>Draft Genome Sequence of Candida saopaulonensis from a very Premature Infant with Sepsis.</title>
        <authorList>
            <person name="Ning Y."/>
            <person name="Dai R."/>
            <person name="Xiao M."/>
            <person name="Xu Y."/>
            <person name="Yan Q."/>
            <person name="Zhang L."/>
        </authorList>
    </citation>
    <scope>NUCLEOTIDE SEQUENCE [LARGE SCALE GENOMIC DNA]</scope>
    <source>
        <strain evidence="3 4">19XY460</strain>
    </source>
</reference>
<sequence>MDLWANVSGADTASGTKLKELEPSNPLHAPLLEAREEIEQQVAETPQPTLEDEEALPPGYTKAKFYRAVCDGDLSVLQSLLDADSELAASLFDGYTPLVFAVAYNQYDAAELLLGTYGVDPDTPDQQKLEYSPLMWAVHLDNLRMVELLLQFQADPDFAPNASTKATAASMVSVTCPAVYEYFKNHNLLFNRSNQDAFVYEPKSFGLQTDNYEDDLAYQIQMLSIAANQTPEPFETYRPTSADSEDDEDLRRIPDFNYSKAVQGQYIKFTDSDIPSLLDYIFGLRLKSRSLQHDARVPAAVVFQLINYSHTKVGADDLTAFLLESFIARVRSVTNTKSGVMTAADSAPGAAQGDIVLLSYWLSVIQFLHLHLTRGGVYKLHQEFLQTLISVTQNLIATISFSIDVRLSDLALECILDYTSLVDVSSAMYEKDWNFRKMKRAPKSYDDILDMLYPPSEEELRLPSPVRYLQVLGALDYVLTIHMIHPLIRFQAYSQVFYLINADLFNRVISTSKYCSRAKAIQIRLNVSALEDWLRSHNAHIYKPDPLGGLSNLVGPSDSAYTHLVGLLDETDDPKDPHSLGFLYKSLYHVGRTQLNPLIELLQWLQVVTGLQDEETFINTMNELDDLNYYQIYKVTRKMYRYEVNEPKVPKVLIQKLKSILDEHGEAQVQRSKISFLSQSSFLSKELYLIINPSYVFGIALPNLSELIVSFGAGLGGVKKNHAKKFQPHLPIAIVDDVDEILTENRQNLNDTYTYDDDDNDGNEDTNDYNEQGGIQNFGSKGARKESFDRDNMLYKKIEPPLMAHPSFAHDEIEINPW</sequence>
<organism evidence="3 4">
    <name type="scientific">Australozyma saopauloensis</name>
    <dbReference type="NCBI Taxonomy" id="291208"/>
    <lineage>
        <taxon>Eukaryota</taxon>
        <taxon>Fungi</taxon>
        <taxon>Dikarya</taxon>
        <taxon>Ascomycota</taxon>
        <taxon>Saccharomycotina</taxon>
        <taxon>Pichiomycetes</taxon>
        <taxon>Metschnikowiaceae</taxon>
        <taxon>Australozyma</taxon>
    </lineage>
</organism>
<dbReference type="InterPro" id="IPR036770">
    <property type="entry name" value="Ankyrin_rpt-contain_sf"/>
</dbReference>
<dbReference type="SUPFAM" id="SSF48403">
    <property type="entry name" value="Ankyrin repeat"/>
    <property type="match status" value="1"/>
</dbReference>
<dbReference type="Proteomes" id="UP001338582">
    <property type="component" value="Chromosome 4"/>
</dbReference>
<dbReference type="Pfam" id="PF01843">
    <property type="entry name" value="DIL"/>
    <property type="match status" value="1"/>
</dbReference>
<feature type="compositionally biased region" description="Acidic residues" evidence="1">
    <location>
        <begin position="754"/>
        <end position="768"/>
    </location>
</feature>
<dbReference type="RefSeq" id="XP_062878193.1">
    <property type="nucleotide sequence ID" value="XM_063022123.1"/>
</dbReference>
<accession>A0AAX4HBF0</accession>
<evidence type="ECO:0000259" key="2">
    <source>
        <dbReference type="PROSITE" id="PS51126"/>
    </source>
</evidence>
<dbReference type="EMBL" id="CP138897">
    <property type="protein sequence ID" value="WPK25811.1"/>
    <property type="molecule type" value="Genomic_DNA"/>
</dbReference>
<dbReference type="InterPro" id="IPR002710">
    <property type="entry name" value="Dilute_dom"/>
</dbReference>
<dbReference type="PANTHER" id="PTHR16027:SF6">
    <property type="entry name" value="DILUTE DOMAIN-CONTAINING PROTEIN"/>
    <property type="match status" value="1"/>
</dbReference>
<dbReference type="PANTHER" id="PTHR16027">
    <property type="entry name" value="DILUTE DOMAIN-CONTAINING PROTEIN YPR089W"/>
    <property type="match status" value="1"/>
</dbReference>
<evidence type="ECO:0000313" key="4">
    <source>
        <dbReference type="Proteomes" id="UP001338582"/>
    </source>
</evidence>
<feature type="region of interest" description="Disordered" evidence="1">
    <location>
        <begin position="749"/>
        <end position="785"/>
    </location>
</feature>
<dbReference type="GeneID" id="88174206"/>
<dbReference type="AlphaFoldDB" id="A0AAX4HBF0"/>
<feature type="domain" description="Dilute" evidence="2">
    <location>
        <begin position="324"/>
        <end position="663"/>
    </location>
</feature>
<dbReference type="KEGG" id="asau:88174206"/>
<dbReference type="GO" id="GO:0051020">
    <property type="term" value="F:GTPase binding"/>
    <property type="evidence" value="ECO:0007669"/>
    <property type="project" value="TreeGrafter"/>
</dbReference>
<dbReference type="SMART" id="SM01132">
    <property type="entry name" value="DIL"/>
    <property type="match status" value="1"/>
</dbReference>
<protein>
    <recommendedName>
        <fullName evidence="2">Dilute domain-containing protein</fullName>
    </recommendedName>
</protein>
<dbReference type="InterPro" id="IPR052072">
    <property type="entry name" value="Vascular_dev_regulator"/>
</dbReference>
<dbReference type="Pfam" id="PF12796">
    <property type="entry name" value="Ank_2"/>
    <property type="match status" value="1"/>
</dbReference>
<dbReference type="PROSITE" id="PS51126">
    <property type="entry name" value="DILUTE"/>
    <property type="match status" value="1"/>
</dbReference>
<evidence type="ECO:0000313" key="3">
    <source>
        <dbReference type="EMBL" id="WPK25811.1"/>
    </source>
</evidence>
<dbReference type="InterPro" id="IPR002110">
    <property type="entry name" value="Ankyrin_rpt"/>
</dbReference>
<keyword evidence="4" id="KW-1185">Reference proteome</keyword>
<dbReference type="SMART" id="SM00248">
    <property type="entry name" value="ANK"/>
    <property type="match status" value="2"/>
</dbReference>
<gene>
    <name evidence="3" type="ORF">PUMCH_003142</name>
</gene>
<name>A0AAX4HBF0_9ASCO</name>
<dbReference type="Gene3D" id="1.25.40.20">
    <property type="entry name" value="Ankyrin repeat-containing domain"/>
    <property type="match status" value="1"/>
</dbReference>
<evidence type="ECO:0000256" key="1">
    <source>
        <dbReference type="SAM" id="MobiDB-lite"/>
    </source>
</evidence>